<feature type="compositionally biased region" description="Basic residues" evidence="1">
    <location>
        <begin position="10"/>
        <end position="20"/>
    </location>
</feature>
<name>A0A9Q1JYU3_9CARY</name>
<feature type="region of interest" description="Disordered" evidence="1">
    <location>
        <begin position="1498"/>
        <end position="1535"/>
    </location>
</feature>
<feature type="region of interest" description="Disordered" evidence="1">
    <location>
        <begin position="1"/>
        <end position="32"/>
    </location>
</feature>
<evidence type="ECO:0000313" key="3">
    <source>
        <dbReference type="EMBL" id="KAJ8433946.1"/>
    </source>
</evidence>
<sequence>MAGTVAKKEKSSKKCKKRKTSNSDETLNPSKLARQKYERENVGCVVEDRETWTTMEVEEETSLESKESTRQWRNLDIVLAIENKELNALKLVLLLSLAHSAVEFMNWKVELVFDFVNSRVKKEDNDPEQDFNILSISRLLLYSSKWIQDLLIAAEKKIRAGEESVESQLYLDYRCWEIFKFCMEESSRLHVSLSLQRDLLRVISCVARSALKSINSVHVDVKEPIFSTAELQFYNSVSDCIKLIFSFHRRLSDENLDLWAVVISSVLELIVKIYGDNLQDNDARNLISQFSCLVFEPFAKFLRVHPVRKNGFRDFVDKLLDPLLHLLGILHDKVKDSPVVGQSMNKSVEEILSYGLFHSVHLDEYLSIHSTEKYSASTDCKLEGGRTIIKSYHRHVFDKMENLVSERKVPSVAGIGHMFQLFINCVRKYKRGLLDAEKSNVMESRSTKQPTKIGNLTSERSDHMITPSSEVRKSVFDFFVVILEPLLLDLKKHLHCDLQAESSLLDVFCALKSVNKVLSVMMHERVYLRTHGDYGGACLNFFKIIYGLFLSCYAKLSQLWQSTFGRDKSVQVGILNSIAKEFILVVQNFLEIEYEVIGDELVGTWVVIFTFLAMAHFSEDVTLFSETIDLGCRVLNLYSELRQVDHAVFTLCKGLRHLSFYQGDDEENNSVVLTSKSILHQDKFAKSGHLLLCSQKFRLAICNAIKSIPEGQVSGCIQAVADDVSDSLMWMKLGCSVADEFIDVNSCRFSAQAEIVGLVLSEIYSIVLESLSVTTGNSYFVGVSIKELIMVLHPNMSHLIAPEHLGADEFLFSAIGITLKNKAEFQNDLQDKFLLVVLFFFRLYVVCRSVYRQAVALMPPDSSTKMSGVMGDFYTAYSGQDCLERTDFEDEGYFSWIGQPSASLMSVIKFIKDNFLHEGLLDHSCLIYVMHIMTFQRLVDVKRQVQSLDYIVQRRKNVIHSKLLNALSSLKQEAADLTGFLMEYLSLVHEKQLPSELCKRTARSLSPRHVEFVPWDLGICTVNEKTLPTALWWIVCQNIDIWCNHATKEKLKLFLSLLIFNSLPYTNCSELGEHPKSYPGEAMKVSKHQISLELLCDTNLYNQRFVCRYMTSRLCDSLKECLSLLFKDTPNIDAELNSSDWTSALNVLHNSSMAARDKPATSYCTYSERRGECCEKQSSFSQISQHVAACRSLLDLLCQMETSLSLKSFSHCAMCLINFERLLIDRLLDPHGTLCLHGHHEVLGLLVSCRRALKYMLMGFCEVKSKAGKSLNLPLFSGSSSSTLWLLKSVNLVVAWRNTLSSENNDGQVNNMIFSLMDHTSYVFFTLCKYQFGLAIHSIMRPSSAKVSCPVCVGNLSHECACMRKSKDNEACESVTCIAETFEEQTKSFLVSLRESFGSESVEVSERLADLNKLSSVISCIQGFLWGLESTLNDIHASTTDLKAKLIKRKHRTLSGINSFIDTFLGFIGNFSRTFVHNDQPLKSQCDGQEGRRLYRDSNDMVTEPSLSEGHNYSSGTKYENQDKNSGPKTLPLGPSDVQYDTDCSNRRLQAADGAISVLTEFGSFNHNCLRVNLLQSCLYGQNLEAAFFLRELFIASSAIMKLSIHMGCSPLPSDLIQILMGCAEVLLEKFACMGDTPKPSSVVWLDGTLKFLETLGSQLLPTGPDAAGVIYTKLVELHLKAIGRCISLQGKEASLASHDVKSSTKVLSRKQAFNPLYGIDELKTRLRMSFKVLTQDSSEEHLLCAVQAIERALVGVQECCSAIYEVKRESAEGGLVSSIVAAGVDCLDSVLEFVKGKKRLDLVKSCINNLIAALFNIIVHLQGPKLFYRNPNILAVNKNPDSGSVVLMCVEVLTRVVAKPALFYVGSNYVGQSMHIVATLFRGFRDPGAKKSSSSCSLRSMDSREYEDLESCFQVDRQFSINLYAASCRLLWTVVKHHKSECVRCIALLQVSLQSLLHCLEIVDGNSADRKGCFSWRVEEGVKCASYLRRVYEEIRQQKDVLGQQCFMFLSDYIWLYSGLGPLKQGIKREVDEALKPGIYALVDVCSPDDLQYLHTVFGGKQICLRVHVEAPWQACSMTTNFIFSMKARCDRKRTPSSSDETGAGGI</sequence>
<reference evidence="3" key="1">
    <citation type="submission" date="2022-04" db="EMBL/GenBank/DDBJ databases">
        <title>Carnegiea gigantea Genome sequencing and assembly v2.</title>
        <authorList>
            <person name="Copetti D."/>
            <person name="Sanderson M.J."/>
            <person name="Burquez A."/>
            <person name="Wojciechowski M.F."/>
        </authorList>
    </citation>
    <scope>NUCLEOTIDE SEQUENCE</scope>
    <source>
        <strain evidence="3">SGP5-SGP5p</strain>
        <tissue evidence="3">Aerial part</tissue>
    </source>
</reference>
<feature type="domain" description="Nucleolar 27S pre-rRNA processing Urb2/Npa2 C-terminal" evidence="2">
    <location>
        <begin position="1849"/>
        <end position="2060"/>
    </location>
</feature>
<comment type="caution">
    <text evidence="3">The sequence shown here is derived from an EMBL/GenBank/DDBJ whole genome shotgun (WGS) entry which is preliminary data.</text>
</comment>
<dbReference type="EMBL" id="JAKOGI010000511">
    <property type="protein sequence ID" value="KAJ8433946.1"/>
    <property type="molecule type" value="Genomic_DNA"/>
</dbReference>
<dbReference type="InterPro" id="IPR018849">
    <property type="entry name" value="Urb2/Npa2_C"/>
</dbReference>
<accession>A0A9Q1JYU3</accession>
<dbReference type="InterPro" id="IPR052609">
    <property type="entry name" value="Ribosome_Biogenesis_Reg"/>
</dbReference>
<feature type="compositionally biased region" description="Polar residues" evidence="1">
    <location>
        <begin position="1505"/>
        <end position="1528"/>
    </location>
</feature>
<dbReference type="PANTHER" id="PTHR15682">
    <property type="entry name" value="UNHEALTHY RIBOSOME BIOGENESIS PROTEIN 2 HOMOLOG"/>
    <property type="match status" value="1"/>
</dbReference>
<dbReference type="PANTHER" id="PTHR15682:SF2">
    <property type="entry name" value="UNHEALTHY RIBOSOME BIOGENESIS PROTEIN 2 HOMOLOG"/>
    <property type="match status" value="1"/>
</dbReference>
<gene>
    <name evidence="3" type="ORF">Cgig2_001875</name>
</gene>
<dbReference type="OrthoDB" id="160374at2759"/>
<dbReference type="Proteomes" id="UP001153076">
    <property type="component" value="Unassembled WGS sequence"/>
</dbReference>
<proteinExistence type="predicted"/>
<dbReference type="GO" id="GO:0005730">
    <property type="term" value="C:nucleolus"/>
    <property type="evidence" value="ECO:0007669"/>
    <property type="project" value="TreeGrafter"/>
</dbReference>
<evidence type="ECO:0000259" key="2">
    <source>
        <dbReference type="Pfam" id="PF10441"/>
    </source>
</evidence>
<protein>
    <recommendedName>
        <fullName evidence="2">Nucleolar 27S pre-rRNA processing Urb2/Npa2 C-terminal domain-containing protein</fullName>
    </recommendedName>
</protein>
<evidence type="ECO:0000256" key="1">
    <source>
        <dbReference type="SAM" id="MobiDB-lite"/>
    </source>
</evidence>
<dbReference type="Pfam" id="PF10441">
    <property type="entry name" value="Urb2"/>
    <property type="match status" value="1"/>
</dbReference>
<organism evidence="3 4">
    <name type="scientific">Carnegiea gigantea</name>
    <dbReference type="NCBI Taxonomy" id="171969"/>
    <lineage>
        <taxon>Eukaryota</taxon>
        <taxon>Viridiplantae</taxon>
        <taxon>Streptophyta</taxon>
        <taxon>Embryophyta</taxon>
        <taxon>Tracheophyta</taxon>
        <taxon>Spermatophyta</taxon>
        <taxon>Magnoliopsida</taxon>
        <taxon>eudicotyledons</taxon>
        <taxon>Gunneridae</taxon>
        <taxon>Pentapetalae</taxon>
        <taxon>Caryophyllales</taxon>
        <taxon>Cactineae</taxon>
        <taxon>Cactaceae</taxon>
        <taxon>Cactoideae</taxon>
        <taxon>Echinocereeae</taxon>
        <taxon>Carnegiea</taxon>
    </lineage>
</organism>
<evidence type="ECO:0000313" key="4">
    <source>
        <dbReference type="Proteomes" id="UP001153076"/>
    </source>
</evidence>
<dbReference type="GO" id="GO:0042254">
    <property type="term" value="P:ribosome biogenesis"/>
    <property type="evidence" value="ECO:0007669"/>
    <property type="project" value="TreeGrafter"/>
</dbReference>
<keyword evidence="4" id="KW-1185">Reference proteome</keyword>